<dbReference type="Proteomes" id="UP000262882">
    <property type="component" value="Unassembled WGS sequence"/>
</dbReference>
<keyword evidence="1" id="KW-0802">TPR repeat</keyword>
<reference evidence="3 4" key="1">
    <citation type="submission" date="2018-08" db="EMBL/GenBank/DDBJ databases">
        <title>Actinomadura spongicola sp. nov., isolated from marine sponge Leucetta chagosensis.</title>
        <authorList>
            <person name="Li L."/>
            <person name="Lin H.W."/>
        </authorList>
    </citation>
    <scope>NUCLEOTIDE SEQUENCE [LARGE SCALE GENOMIC DNA]</scope>
    <source>
        <strain evidence="3 4">LHW52907</strain>
    </source>
</reference>
<dbReference type="PROSITE" id="PS50005">
    <property type="entry name" value="TPR"/>
    <property type="match status" value="1"/>
</dbReference>
<accession>A0A372GHU4</accession>
<comment type="caution">
    <text evidence="3">The sequence shown here is derived from an EMBL/GenBank/DDBJ whole genome shotgun (WGS) entry which is preliminary data.</text>
</comment>
<dbReference type="InterPro" id="IPR024983">
    <property type="entry name" value="CHAT_dom"/>
</dbReference>
<gene>
    <name evidence="3" type="ORF">D0T12_15600</name>
</gene>
<organism evidence="3 4">
    <name type="scientific">Actinomadura spongiicola</name>
    <dbReference type="NCBI Taxonomy" id="2303421"/>
    <lineage>
        <taxon>Bacteria</taxon>
        <taxon>Bacillati</taxon>
        <taxon>Actinomycetota</taxon>
        <taxon>Actinomycetes</taxon>
        <taxon>Streptosporangiales</taxon>
        <taxon>Thermomonosporaceae</taxon>
        <taxon>Actinomadura</taxon>
    </lineage>
</organism>
<evidence type="ECO:0000313" key="4">
    <source>
        <dbReference type="Proteomes" id="UP000262882"/>
    </source>
</evidence>
<proteinExistence type="predicted"/>
<evidence type="ECO:0000256" key="1">
    <source>
        <dbReference type="PROSITE-ProRule" id="PRU00339"/>
    </source>
</evidence>
<keyword evidence="4" id="KW-1185">Reference proteome</keyword>
<sequence length="1209" mass="130619">MGRAVIREVEGETHRDIGLPELIEECTRNGEYPPGDDPPGDGERATAIGAAALRASRWCADPTLLDAMDETERAKALIEFRHLLGYLARLRAGRLAPRPVTAYPEVIARLGDGAEMALTWAIAEAVLAQSGGPDDLAAVRSLLEEKLRGAPPGTVEAFHAKEMRIAAAPPLAVGRALQKEAHQAHRNHPDLKSLIEVSLGELNEHGPDEEIEEADHLLDLGHAAMLSAGLCIEPGTLDRLPEEGRTHLLQALSAYLEFVLVNKLWHLAPRPLSVYREILERFDRDADVGRACMHAASVVRDCGELEESLTVLMLTERHVDALPAEEVTTYHTHVANTLRDLRRFTEAGQRYTAAERSAETLAPERRAIALPEIAHQRYRLSLYIRGEEGLAETDTETEFDPNPFRPGSIFNDPERWRKQPWQLLTLAQVAVRNGDHLTGFQALTELADVVAPSDYDLLATLHNEAAELAHLIGAPPRTVRWHGFLCLCATVLSGNSRELAPRLSRQASQSAVQGDHLTAFNLAQWSSAADRVPLYSSGVLADIGYVLYRNGTLDAAERKFAESLAIDPDAGLVRAQHEMVTVLLGGASGSRDQGEGWSAVGEVSTGRWHAAARLLAGPADDVAAWPDLLLYSKGPMSAWSPALQLLVESLNPLVEGDTPNMFGNAPIDNAKARLTEPLFASGVLGMLDKFWSVPAWGGAAWALSAGTLSAAGREQIALEIAAPTPGRPSMATLEAADAPNLTDARRREIAARVDRLLALTFLPGRASIDFGDGTAAAEARSWAATFVATYGKRLTFRLREGFGLGIGDRTAEGQQRFLEAAERLPLGLQYALSAMQSYKQAATERGPVRDFRELEDVFLAALDPADAQELRRLLDSRVRTKDLLVSRTDALRTEVASWFTRPEQATMDVVQGPGAAHAIVLRRGGDGLDVRVGPIEVARARAQAAVAGARLGASSSEEVTRFLDGLREAAGTAREVSLRLREPWAQIPVENIPNTEGRSLGDEHVVVRWHSRRPRFGVATTPLPDRVEILGDPRGATDADGLPGALDEAHGVAEVFGTVPAVQDEATWDRLRYAARVAELLWISAHCKPIPDLGGAAALQLRDRWVLPSELAALDVNPGLVVVLTVCAGGRGVSLGYVSEPPTATAFLTAGAELVISPIRPIDDITWGPLIVAALRQAMAVDATPVALVRTLNAMTPEAERPGPWVMHA</sequence>
<name>A0A372GHU4_9ACTN</name>
<feature type="repeat" description="TPR" evidence="1">
    <location>
        <begin position="537"/>
        <end position="570"/>
    </location>
</feature>
<feature type="domain" description="CHAT" evidence="2">
    <location>
        <begin position="975"/>
        <end position="1198"/>
    </location>
</feature>
<protein>
    <submittedName>
        <fullName evidence="3">CHAT domain-containing protein</fullName>
    </submittedName>
</protein>
<dbReference type="Pfam" id="PF12770">
    <property type="entry name" value="CHAT"/>
    <property type="match status" value="1"/>
</dbReference>
<dbReference type="AlphaFoldDB" id="A0A372GHU4"/>
<evidence type="ECO:0000259" key="2">
    <source>
        <dbReference type="Pfam" id="PF12770"/>
    </source>
</evidence>
<dbReference type="InterPro" id="IPR019734">
    <property type="entry name" value="TPR_rpt"/>
</dbReference>
<dbReference type="EMBL" id="QVNQ01000004">
    <property type="protein sequence ID" value="RFS84927.1"/>
    <property type="molecule type" value="Genomic_DNA"/>
</dbReference>
<evidence type="ECO:0000313" key="3">
    <source>
        <dbReference type="EMBL" id="RFS84927.1"/>
    </source>
</evidence>